<reference evidence="2 3" key="1">
    <citation type="submission" date="2024-09" db="EMBL/GenBank/DDBJ databases">
        <title>Chromosome-scale assembly of Riccia fluitans.</title>
        <authorList>
            <person name="Paukszto L."/>
            <person name="Sawicki J."/>
            <person name="Karawczyk K."/>
            <person name="Piernik-Szablinska J."/>
            <person name="Szczecinska M."/>
            <person name="Mazdziarz M."/>
        </authorList>
    </citation>
    <scope>NUCLEOTIDE SEQUENCE [LARGE SCALE GENOMIC DNA]</scope>
    <source>
        <strain evidence="2">Rf_01</strain>
        <tissue evidence="2">Aerial parts of the thallus</tissue>
    </source>
</reference>
<gene>
    <name evidence="2" type="ORF">R1flu_028179</name>
</gene>
<dbReference type="EMBL" id="JBHFFA010000008">
    <property type="protein sequence ID" value="KAL2609606.1"/>
    <property type="molecule type" value="Genomic_DNA"/>
</dbReference>
<sequence length="133" mass="14935">MSAATGNCEIRRIWRPTLENMSTPPYLRTGINHGRCTKRTDTERDNKPTRPPYELIMKHSRNENDYNARPCPPLKLPSDSDGINADEFDSDGHQIPPSCIRAHLVELADCLLLQPRVPLALTFGVNQELGPTS</sequence>
<protein>
    <submittedName>
        <fullName evidence="2">Uncharacterized protein</fullName>
    </submittedName>
</protein>
<comment type="caution">
    <text evidence="2">The sequence shown here is derived from an EMBL/GenBank/DDBJ whole genome shotgun (WGS) entry which is preliminary data.</text>
</comment>
<evidence type="ECO:0000256" key="1">
    <source>
        <dbReference type="SAM" id="MobiDB-lite"/>
    </source>
</evidence>
<evidence type="ECO:0000313" key="2">
    <source>
        <dbReference type="EMBL" id="KAL2609606.1"/>
    </source>
</evidence>
<evidence type="ECO:0000313" key="3">
    <source>
        <dbReference type="Proteomes" id="UP001605036"/>
    </source>
</evidence>
<proteinExistence type="predicted"/>
<organism evidence="2 3">
    <name type="scientific">Riccia fluitans</name>
    <dbReference type="NCBI Taxonomy" id="41844"/>
    <lineage>
        <taxon>Eukaryota</taxon>
        <taxon>Viridiplantae</taxon>
        <taxon>Streptophyta</taxon>
        <taxon>Embryophyta</taxon>
        <taxon>Marchantiophyta</taxon>
        <taxon>Marchantiopsida</taxon>
        <taxon>Marchantiidae</taxon>
        <taxon>Marchantiales</taxon>
        <taxon>Ricciaceae</taxon>
        <taxon>Riccia</taxon>
    </lineage>
</organism>
<feature type="compositionally biased region" description="Basic and acidic residues" evidence="1">
    <location>
        <begin position="38"/>
        <end position="48"/>
    </location>
</feature>
<feature type="compositionally biased region" description="Basic and acidic residues" evidence="1">
    <location>
        <begin position="56"/>
        <end position="66"/>
    </location>
</feature>
<dbReference type="Proteomes" id="UP001605036">
    <property type="component" value="Unassembled WGS sequence"/>
</dbReference>
<dbReference type="AlphaFoldDB" id="A0ABD1XKZ3"/>
<accession>A0ABD1XKZ3</accession>
<feature type="region of interest" description="Disordered" evidence="1">
    <location>
        <begin position="24"/>
        <end position="90"/>
    </location>
</feature>
<name>A0ABD1XKZ3_9MARC</name>
<keyword evidence="3" id="KW-1185">Reference proteome</keyword>